<keyword evidence="1" id="KW-0539">Nucleus</keyword>
<accession>A0A4Z1K5M8</accession>
<dbReference type="Gene3D" id="4.10.240.10">
    <property type="entry name" value="Zn(2)-C6 fungal-type DNA-binding domain"/>
    <property type="match status" value="1"/>
</dbReference>
<keyword evidence="4" id="KW-1185">Reference proteome</keyword>
<protein>
    <recommendedName>
        <fullName evidence="2">Zn(2)-C6 fungal-type domain-containing protein</fullName>
    </recommendedName>
</protein>
<dbReference type="SUPFAM" id="SSF57701">
    <property type="entry name" value="Zn2/Cys6 DNA-binding domain"/>
    <property type="match status" value="1"/>
</dbReference>
<dbReference type="InterPro" id="IPR001138">
    <property type="entry name" value="Zn2Cys6_DnaBD"/>
</dbReference>
<dbReference type="EMBL" id="PQXO01001646">
    <property type="protein sequence ID" value="TGO80834.1"/>
    <property type="molecule type" value="Genomic_DNA"/>
</dbReference>
<dbReference type="PROSITE" id="PS00463">
    <property type="entry name" value="ZN2_CY6_FUNGAL_1"/>
    <property type="match status" value="1"/>
</dbReference>
<dbReference type="GO" id="GO:0000981">
    <property type="term" value="F:DNA-binding transcription factor activity, RNA polymerase II-specific"/>
    <property type="evidence" value="ECO:0007669"/>
    <property type="project" value="InterPro"/>
</dbReference>
<dbReference type="InterPro" id="IPR036864">
    <property type="entry name" value="Zn2-C6_fun-type_DNA-bd_sf"/>
</dbReference>
<gene>
    <name evidence="3" type="ORF">BPOR_1656g00010</name>
</gene>
<dbReference type="AlphaFoldDB" id="A0A4Z1K5M8"/>
<name>A0A4Z1K5M8_9HELO</name>
<dbReference type="Proteomes" id="UP000297280">
    <property type="component" value="Unassembled WGS sequence"/>
</dbReference>
<dbReference type="SMART" id="SM00066">
    <property type="entry name" value="GAL4"/>
    <property type="match status" value="1"/>
</dbReference>
<proteinExistence type="predicted"/>
<evidence type="ECO:0000259" key="2">
    <source>
        <dbReference type="PROSITE" id="PS50048"/>
    </source>
</evidence>
<reference evidence="3 4" key="1">
    <citation type="submission" date="2017-12" db="EMBL/GenBank/DDBJ databases">
        <title>Comparative genomics of Botrytis spp.</title>
        <authorList>
            <person name="Valero-Jimenez C.A."/>
            <person name="Tapia P."/>
            <person name="Veloso J."/>
            <person name="Silva-Moreno E."/>
            <person name="Staats M."/>
            <person name="Valdes J.H."/>
            <person name="Van Kan J.A.L."/>
        </authorList>
    </citation>
    <scope>NUCLEOTIDE SEQUENCE [LARGE SCALE GENOMIC DNA]</scope>
    <source>
        <strain evidence="3 4">MUCL3349</strain>
    </source>
</reference>
<dbReference type="GO" id="GO:0008270">
    <property type="term" value="F:zinc ion binding"/>
    <property type="evidence" value="ECO:0007669"/>
    <property type="project" value="InterPro"/>
</dbReference>
<sequence length="202" mass="22451">MPLQSQDSHPTLPKRMRLGTQGCYECRKRKVRCIFTKESATCENCEMKGRKCTEQRRELNQVGNVDTRESRLKDLKDYGRMSSSTIPDDVDGNLNIEGGNVWEDKLGLESSPSGLEAKCIPVSITSSLETPALVDENSSQDIDPIVTLFDNAIMSTSGEVTALIYFPEPISKLAKAKNPATAKKTYSYSQIITFWTFSPSTP</sequence>
<dbReference type="Pfam" id="PF00172">
    <property type="entry name" value="Zn_clus"/>
    <property type="match status" value="1"/>
</dbReference>
<dbReference type="CDD" id="cd00067">
    <property type="entry name" value="GAL4"/>
    <property type="match status" value="1"/>
</dbReference>
<organism evidence="3 4">
    <name type="scientific">Botrytis porri</name>
    <dbReference type="NCBI Taxonomy" id="87229"/>
    <lineage>
        <taxon>Eukaryota</taxon>
        <taxon>Fungi</taxon>
        <taxon>Dikarya</taxon>
        <taxon>Ascomycota</taxon>
        <taxon>Pezizomycotina</taxon>
        <taxon>Leotiomycetes</taxon>
        <taxon>Helotiales</taxon>
        <taxon>Sclerotiniaceae</taxon>
        <taxon>Botrytis</taxon>
    </lineage>
</organism>
<evidence type="ECO:0000313" key="3">
    <source>
        <dbReference type="EMBL" id="TGO80834.1"/>
    </source>
</evidence>
<dbReference type="PROSITE" id="PS50048">
    <property type="entry name" value="ZN2_CY6_FUNGAL_2"/>
    <property type="match status" value="1"/>
</dbReference>
<comment type="caution">
    <text evidence="3">The sequence shown here is derived from an EMBL/GenBank/DDBJ whole genome shotgun (WGS) entry which is preliminary data.</text>
</comment>
<evidence type="ECO:0000313" key="4">
    <source>
        <dbReference type="Proteomes" id="UP000297280"/>
    </source>
</evidence>
<evidence type="ECO:0000256" key="1">
    <source>
        <dbReference type="ARBA" id="ARBA00023242"/>
    </source>
</evidence>
<feature type="domain" description="Zn(2)-C6 fungal-type" evidence="2">
    <location>
        <begin position="22"/>
        <end position="54"/>
    </location>
</feature>